<comment type="caution">
    <text evidence="2">The sequence shown here is derived from an EMBL/GenBank/DDBJ whole genome shotgun (WGS) entry which is preliminary data.</text>
</comment>
<keyword evidence="1" id="KW-1133">Transmembrane helix</keyword>
<evidence type="ECO:0000256" key="1">
    <source>
        <dbReference type="SAM" id="Phobius"/>
    </source>
</evidence>
<feature type="transmembrane region" description="Helical" evidence="1">
    <location>
        <begin position="6"/>
        <end position="21"/>
    </location>
</feature>
<feature type="transmembrane region" description="Helical" evidence="1">
    <location>
        <begin position="28"/>
        <end position="48"/>
    </location>
</feature>
<sequence>MPELSVFLGGIFAILAVIGLVQDKRFTFAAMVVVFSVSAALLAVGLLGLRELIAPAWVTVSVCGILGILNIILATGKLSCKPVAPCLSYLFWGLGVATVLAATVSGLRTYGH</sequence>
<dbReference type="AlphaFoldDB" id="A0A9D6V6R7"/>
<dbReference type="EMBL" id="JACRDE010000515">
    <property type="protein sequence ID" value="MBI5251733.1"/>
    <property type="molecule type" value="Genomic_DNA"/>
</dbReference>
<protein>
    <submittedName>
        <fullName evidence="2">Uncharacterized protein</fullName>
    </submittedName>
</protein>
<name>A0A9D6V6R7_9BACT</name>
<keyword evidence="1" id="KW-0472">Membrane</keyword>
<gene>
    <name evidence="2" type="ORF">HY912_19750</name>
</gene>
<feature type="transmembrane region" description="Helical" evidence="1">
    <location>
        <begin position="86"/>
        <end position="107"/>
    </location>
</feature>
<evidence type="ECO:0000313" key="2">
    <source>
        <dbReference type="EMBL" id="MBI5251733.1"/>
    </source>
</evidence>
<evidence type="ECO:0000313" key="3">
    <source>
        <dbReference type="Proteomes" id="UP000807825"/>
    </source>
</evidence>
<dbReference type="Proteomes" id="UP000807825">
    <property type="component" value="Unassembled WGS sequence"/>
</dbReference>
<organism evidence="2 3">
    <name type="scientific">Desulfomonile tiedjei</name>
    <dbReference type="NCBI Taxonomy" id="2358"/>
    <lineage>
        <taxon>Bacteria</taxon>
        <taxon>Pseudomonadati</taxon>
        <taxon>Thermodesulfobacteriota</taxon>
        <taxon>Desulfomonilia</taxon>
        <taxon>Desulfomonilales</taxon>
        <taxon>Desulfomonilaceae</taxon>
        <taxon>Desulfomonile</taxon>
    </lineage>
</organism>
<reference evidence="2" key="1">
    <citation type="submission" date="2020-07" db="EMBL/GenBank/DDBJ databases">
        <title>Huge and variable diversity of episymbiotic CPR bacteria and DPANN archaea in groundwater ecosystems.</title>
        <authorList>
            <person name="He C.Y."/>
            <person name="Keren R."/>
            <person name="Whittaker M."/>
            <person name="Farag I.F."/>
            <person name="Doudna J."/>
            <person name="Cate J.H.D."/>
            <person name="Banfield J.F."/>
        </authorList>
    </citation>
    <scope>NUCLEOTIDE SEQUENCE</scope>
    <source>
        <strain evidence="2">NC_groundwater_1664_Pr3_B-0.1um_52_9</strain>
    </source>
</reference>
<proteinExistence type="predicted"/>
<keyword evidence="1" id="KW-0812">Transmembrane</keyword>
<feature type="transmembrane region" description="Helical" evidence="1">
    <location>
        <begin position="54"/>
        <end position="74"/>
    </location>
</feature>
<accession>A0A9D6V6R7</accession>